<proteinExistence type="predicted"/>
<feature type="transmembrane region" description="Helical" evidence="1">
    <location>
        <begin position="128"/>
        <end position="146"/>
    </location>
</feature>
<dbReference type="OMA" id="CNIRTFR"/>
<dbReference type="FunCoup" id="D3BBH5">
    <property type="interactions" value="135"/>
</dbReference>
<feature type="transmembrane region" description="Helical" evidence="1">
    <location>
        <begin position="103"/>
        <end position="122"/>
    </location>
</feature>
<protein>
    <submittedName>
        <fullName evidence="2">Uncharacterized protein</fullName>
    </submittedName>
</protein>
<dbReference type="GeneID" id="31361327"/>
<dbReference type="EMBL" id="ADBJ01000026">
    <property type="protein sequence ID" value="EFA81008.1"/>
    <property type="molecule type" value="Genomic_DNA"/>
</dbReference>
<organism evidence="2 3">
    <name type="scientific">Heterostelium pallidum (strain ATCC 26659 / Pp 5 / PN500)</name>
    <name type="common">Cellular slime mold</name>
    <name type="synonym">Polysphondylium pallidum</name>
    <dbReference type="NCBI Taxonomy" id="670386"/>
    <lineage>
        <taxon>Eukaryota</taxon>
        <taxon>Amoebozoa</taxon>
        <taxon>Evosea</taxon>
        <taxon>Eumycetozoa</taxon>
        <taxon>Dictyostelia</taxon>
        <taxon>Acytosteliales</taxon>
        <taxon>Acytosteliaceae</taxon>
        <taxon>Heterostelium</taxon>
    </lineage>
</organism>
<evidence type="ECO:0000313" key="3">
    <source>
        <dbReference type="Proteomes" id="UP000001396"/>
    </source>
</evidence>
<name>D3BBH5_HETP5</name>
<accession>D3BBH5</accession>
<evidence type="ECO:0000256" key="1">
    <source>
        <dbReference type="SAM" id="Phobius"/>
    </source>
</evidence>
<keyword evidence="3" id="KW-1185">Reference proteome</keyword>
<keyword evidence="1" id="KW-1133">Transmembrane helix</keyword>
<evidence type="ECO:0000313" key="2">
    <source>
        <dbReference type="EMBL" id="EFA81008.1"/>
    </source>
</evidence>
<keyword evidence="1" id="KW-0472">Membrane</keyword>
<reference evidence="2 3" key="1">
    <citation type="journal article" date="2011" name="Genome Res.">
        <title>Phylogeny-wide analysis of social amoeba genomes highlights ancient origins for complex intercellular communication.</title>
        <authorList>
            <person name="Heidel A.J."/>
            <person name="Lawal H.M."/>
            <person name="Felder M."/>
            <person name="Schilde C."/>
            <person name="Helps N.R."/>
            <person name="Tunggal B."/>
            <person name="Rivero F."/>
            <person name="John U."/>
            <person name="Schleicher M."/>
            <person name="Eichinger L."/>
            <person name="Platzer M."/>
            <person name="Noegel A.A."/>
            <person name="Schaap P."/>
            <person name="Gloeckner G."/>
        </authorList>
    </citation>
    <scope>NUCLEOTIDE SEQUENCE [LARGE SCALE GENOMIC DNA]</scope>
    <source>
        <strain evidence="3">ATCC 26659 / Pp 5 / PN500</strain>
    </source>
</reference>
<dbReference type="InParanoid" id="D3BBH5"/>
<keyword evidence="1" id="KW-0812">Transmembrane</keyword>
<gene>
    <name evidence="2" type="ORF">PPL_05843</name>
</gene>
<sequence>MNNNRLILNNIIKNNHYNLLKNKSFINKPLISAVSNEIIQQHLHINRNDRTSKLKSFYSTPIAWSLNRFNHGENSNQLLLSPNTHIGNVRFIRMQSKSLISNVMRSLVTTGIGFASLALYSLSFTVDFIMSTVGPIGAILIGRLIWKLYNYRKLYNQLMIDVQKHRDKIQQVTRAPFQLPSIQECDFDKKKVVHSDGTKETLFKCVFNVPDNVANGHPATVEVLAFKSPFNLIESKKKNKPFKKDLVISAINLYTAYGKSFVVYEAPTQLVESYVNRTASKNMPVANDSSYYDTKDIKEADIINEKNFDIKNKNKKN</sequence>
<dbReference type="RefSeq" id="XP_020433126.1">
    <property type="nucleotide sequence ID" value="XM_020576714.1"/>
</dbReference>
<dbReference type="AlphaFoldDB" id="D3BBH5"/>
<comment type="caution">
    <text evidence="2">The sequence shown here is derived from an EMBL/GenBank/DDBJ whole genome shotgun (WGS) entry which is preliminary data.</text>
</comment>
<dbReference type="Proteomes" id="UP000001396">
    <property type="component" value="Unassembled WGS sequence"/>
</dbReference>